<feature type="compositionally biased region" description="Polar residues" evidence="2">
    <location>
        <begin position="31"/>
        <end position="42"/>
    </location>
</feature>
<dbReference type="Gene3D" id="2.130.10.130">
    <property type="entry name" value="Integrin alpha, N-terminal"/>
    <property type="match status" value="3"/>
</dbReference>
<dbReference type="InterPro" id="IPR013517">
    <property type="entry name" value="FG-GAP"/>
</dbReference>
<evidence type="ECO:0000313" key="6">
    <source>
        <dbReference type="Proteomes" id="UP000622317"/>
    </source>
</evidence>
<dbReference type="InterPro" id="IPR028994">
    <property type="entry name" value="Integrin_alpha_N"/>
</dbReference>
<keyword evidence="1 3" id="KW-0732">Signal</keyword>
<sequence length="1195" mass="129775">MTPQIIRLSLHLPLALFVSALQLHSQALTQTEFSPSPPSNTGKLFEPVPPEESGLQVDNQYDDPLMWTQRYREFMGGGMGSGVCAADFDQDGKVDLYVSTKTKPGRLFRNVGNWRFEDVTDDAGLSESSSVLGWLSSAISDDEAIWRQGAVFADVDNDGWLDLYVCRNRAPNLLYINQGDGTFEEEGEKRGLGITDGSVVGSFVDYDRDGWLDVLVLTNQVDGTESQGRQDRLFRNTGEGYFVETTKEAGIQGSTFGHAATWFDFDEDRWPDLYIANDFSGNDYLYRNNQDGTFSNVLHEVAPSAPYSSMGADTTDINNDGHIDLLVADMATTSREKDRRGLAASRNDVLTTGTTEGIAPQYTRNSLLLNTGLGVFGEVACWAGIEATDWTWSVRFEDFDQDGWADLHVTNGMVREANNSDLLARMMRALSDMQRIAVMKRSPPLDESNLAYRNLSGNGFSEVTEDWGLTDIGVTFGAATADLDNDGDLDLVYLDYNGGLKVFRNNVEKHRSIKIQLQGTQSNSHGIGAVVRIESPSAGLQSRTLTVARGYASSSEPVAHFGVGNDAFIEKLIVEWPSGKQQVFNNLATNSAYKIVEAQSPESVSKPESQSLFSKGNTALGLSFHDKSELALADKEQAFLPFRTDRAGPSLVVADFNGDKVDDVLYGATTGSKHKLLTWKNASFQPQTIPSLAQVETENGPILAFDADMDGDRDLLVTQASANASKWPDHFRVSLLLNDGAGNFTPDTDFPKLSVNAGAAVGADVDSDGDLDLFIGGRSIPGRYPETPDSFLLINDNGTFVNKTKQLAPELAKPGLVKSALFRDVDRDGRPDLIVALEWDYVRYYKNQGGGQFADYTESVGFESGGKGWWNALASADFNGDGSLDFAVGNLGLNTTYHASPQAPATLFYGDFARNGTRLIAEAVYDNGVLYPVRSRVDIGAKLPHVLRTFPKNDDFAKANMAEVYGQAQLDSAQRLEASNFESGIFLSQADGSYAFTPFSAAAQTSPIIGMAAADLDGDGNSDIAATQNTDIAIPRFHGDMGLFLAGTGEGTFTSTPPTKSGLLLPKNGRAIAVFDANADSKPDLLAMQHGANNAYLSNETEYADQWLSVEVRGPRTNIDAIGAQLEFQFPDGSTRYHEIGLGGGWHTQGSHTLYLANPDASQSPTLIVRWPDGTQSSHEDAPSAGVWRVEAIDR</sequence>
<feature type="chain" id="PRO_5038015154" evidence="3">
    <location>
        <begin position="28"/>
        <end position="1195"/>
    </location>
</feature>
<dbReference type="SUPFAM" id="SSF69318">
    <property type="entry name" value="Integrin alpha N-terminal domain"/>
    <property type="match status" value="2"/>
</dbReference>
<dbReference type="AlphaFoldDB" id="A0A927F4Q7"/>
<organism evidence="5 6">
    <name type="scientific">Pelagicoccus enzymogenes</name>
    <dbReference type="NCBI Taxonomy" id="2773457"/>
    <lineage>
        <taxon>Bacteria</taxon>
        <taxon>Pseudomonadati</taxon>
        <taxon>Verrucomicrobiota</taxon>
        <taxon>Opitutia</taxon>
        <taxon>Puniceicoccales</taxon>
        <taxon>Pelagicoccaceae</taxon>
        <taxon>Pelagicoccus</taxon>
    </lineage>
</organism>
<dbReference type="RefSeq" id="WP_191615494.1">
    <property type="nucleotide sequence ID" value="NZ_JACYFG010000004.1"/>
</dbReference>
<evidence type="ECO:0000256" key="2">
    <source>
        <dbReference type="SAM" id="MobiDB-lite"/>
    </source>
</evidence>
<evidence type="ECO:0000256" key="3">
    <source>
        <dbReference type="SAM" id="SignalP"/>
    </source>
</evidence>
<comment type="caution">
    <text evidence="5">The sequence shown here is derived from an EMBL/GenBank/DDBJ whole genome shotgun (WGS) entry which is preliminary data.</text>
</comment>
<feature type="domain" description="ASPIC/UnbV" evidence="4">
    <location>
        <begin position="526"/>
        <end position="593"/>
    </location>
</feature>
<keyword evidence="6" id="KW-1185">Reference proteome</keyword>
<evidence type="ECO:0000313" key="5">
    <source>
        <dbReference type="EMBL" id="MBD5778358.1"/>
    </source>
</evidence>
<name>A0A927F4Q7_9BACT</name>
<dbReference type="EMBL" id="JACYFG010000004">
    <property type="protein sequence ID" value="MBD5778358.1"/>
    <property type="molecule type" value="Genomic_DNA"/>
</dbReference>
<reference evidence="5" key="1">
    <citation type="submission" date="2020-09" db="EMBL/GenBank/DDBJ databases">
        <title>Pelagicoccus enzymogenes sp. nov. with an EPS production, isolated from marine sediment.</title>
        <authorList>
            <person name="Feng X."/>
        </authorList>
    </citation>
    <scope>NUCLEOTIDE SEQUENCE</scope>
    <source>
        <strain evidence="5">NFK12</strain>
    </source>
</reference>
<accession>A0A927F4Q7</accession>
<protein>
    <submittedName>
        <fullName evidence="5">VCBS repeat-containing protein</fullName>
    </submittedName>
</protein>
<feature type="region of interest" description="Disordered" evidence="2">
    <location>
        <begin position="31"/>
        <end position="56"/>
    </location>
</feature>
<dbReference type="Pfam" id="PF07593">
    <property type="entry name" value="UnbV_ASPIC"/>
    <property type="match status" value="2"/>
</dbReference>
<evidence type="ECO:0000259" key="4">
    <source>
        <dbReference type="Pfam" id="PF07593"/>
    </source>
</evidence>
<gene>
    <name evidence="5" type="ORF">IEN85_02480</name>
</gene>
<dbReference type="Proteomes" id="UP000622317">
    <property type="component" value="Unassembled WGS sequence"/>
</dbReference>
<dbReference type="PANTHER" id="PTHR16026">
    <property type="entry name" value="CARTILAGE ACIDIC PROTEIN 1"/>
    <property type="match status" value="1"/>
</dbReference>
<proteinExistence type="predicted"/>
<evidence type="ECO:0000256" key="1">
    <source>
        <dbReference type="ARBA" id="ARBA00022729"/>
    </source>
</evidence>
<feature type="domain" description="ASPIC/UnbV" evidence="4">
    <location>
        <begin position="1121"/>
        <end position="1183"/>
    </location>
</feature>
<dbReference type="InterPro" id="IPR027039">
    <property type="entry name" value="Crtac1"/>
</dbReference>
<dbReference type="PANTHER" id="PTHR16026:SF0">
    <property type="entry name" value="CARTILAGE ACIDIC PROTEIN 1"/>
    <property type="match status" value="1"/>
</dbReference>
<dbReference type="InterPro" id="IPR011519">
    <property type="entry name" value="UnbV_ASPIC"/>
</dbReference>
<dbReference type="Pfam" id="PF13517">
    <property type="entry name" value="FG-GAP_3"/>
    <property type="match status" value="3"/>
</dbReference>
<feature type="signal peptide" evidence="3">
    <location>
        <begin position="1"/>
        <end position="27"/>
    </location>
</feature>